<dbReference type="PANTHER" id="PTHR21240">
    <property type="entry name" value="2-AMINO-3-CARBOXYLMUCONATE-6-SEMIALDEHYDE DECARBOXYLASE"/>
    <property type="match status" value="1"/>
</dbReference>
<gene>
    <name evidence="3" type="ORF">IAG44_02075</name>
</gene>
<dbReference type="GO" id="GO:0019748">
    <property type="term" value="P:secondary metabolic process"/>
    <property type="evidence" value="ECO:0007669"/>
    <property type="project" value="TreeGrafter"/>
</dbReference>
<evidence type="ECO:0000313" key="4">
    <source>
        <dbReference type="Proteomes" id="UP000516052"/>
    </source>
</evidence>
<dbReference type="PANTHER" id="PTHR21240:SF28">
    <property type="entry name" value="ISO-OROTATE DECARBOXYLASE (EUROFUNG)"/>
    <property type="match status" value="1"/>
</dbReference>
<name>A0A7H0I6F9_9ACTN</name>
<keyword evidence="1" id="KW-0456">Lyase</keyword>
<dbReference type="InterPro" id="IPR032466">
    <property type="entry name" value="Metal_Hydrolase"/>
</dbReference>
<dbReference type="KEGG" id="sroi:IAG44_02075"/>
<dbReference type="SUPFAM" id="SSF51556">
    <property type="entry name" value="Metallo-dependent hydrolases"/>
    <property type="match status" value="1"/>
</dbReference>
<dbReference type="Gene3D" id="3.20.20.140">
    <property type="entry name" value="Metal-dependent hydrolases"/>
    <property type="match status" value="1"/>
</dbReference>
<evidence type="ECO:0000256" key="1">
    <source>
        <dbReference type="ARBA" id="ARBA00023239"/>
    </source>
</evidence>
<keyword evidence="4" id="KW-1185">Reference proteome</keyword>
<protein>
    <submittedName>
        <fullName evidence="3">Amidohydrolase family protein</fullName>
    </submittedName>
</protein>
<sequence length="361" mass="38182">MGDARAGGRTDEASVPGTGTAFLPALRVFREPAQPFRREPDRDLLSPRHLNDYGEGPSTHRIGWIDVHAHFALPGAPTAWDPLSALDHTDRLGIDMQLLSDVTVTAPADVRASNEHGASVVRRYPSRFGLLAALPLSDVDAALAEIDYAHEHLDADGFALCATYDGDFLGAERFRPVWRALDAIGAGVFIHPSPFGAAALDLPRPFFEVTFDTARTVVDMVWRGVTRTAPHVRVVLAHAGGALPALAGRVALLSDADWVPHEGVTPETVREALAGLYYDTAMAGTPNALGPALAVTSPDHIVYGSDFGAPCASEPVLRQTMTSLLTGGVLAPDVAAGVGRHAHAVFPRAAARLAPTEQAVS</sequence>
<dbReference type="Proteomes" id="UP000516052">
    <property type="component" value="Chromosome"/>
</dbReference>
<evidence type="ECO:0000259" key="2">
    <source>
        <dbReference type="Pfam" id="PF04909"/>
    </source>
</evidence>
<dbReference type="RefSeq" id="WP_187745417.1">
    <property type="nucleotide sequence ID" value="NZ_CP060828.1"/>
</dbReference>
<dbReference type="Pfam" id="PF04909">
    <property type="entry name" value="Amidohydro_2"/>
    <property type="match status" value="1"/>
</dbReference>
<dbReference type="InterPro" id="IPR006680">
    <property type="entry name" value="Amidohydro-rel"/>
</dbReference>
<feature type="domain" description="Amidohydrolase-related" evidence="2">
    <location>
        <begin position="65"/>
        <end position="307"/>
    </location>
</feature>
<proteinExistence type="predicted"/>
<dbReference type="GO" id="GO:0005737">
    <property type="term" value="C:cytoplasm"/>
    <property type="evidence" value="ECO:0007669"/>
    <property type="project" value="TreeGrafter"/>
</dbReference>
<keyword evidence="3" id="KW-0378">Hydrolase</keyword>
<organism evidence="3 4">
    <name type="scientific">Streptomyces roseirectus</name>
    <dbReference type="NCBI Taxonomy" id="2768066"/>
    <lineage>
        <taxon>Bacteria</taxon>
        <taxon>Bacillati</taxon>
        <taxon>Actinomycetota</taxon>
        <taxon>Actinomycetes</taxon>
        <taxon>Kitasatosporales</taxon>
        <taxon>Streptomycetaceae</taxon>
        <taxon>Streptomyces</taxon>
    </lineage>
</organism>
<dbReference type="GO" id="GO:0016831">
    <property type="term" value="F:carboxy-lyase activity"/>
    <property type="evidence" value="ECO:0007669"/>
    <property type="project" value="InterPro"/>
</dbReference>
<accession>A0A7H0I6F9</accession>
<evidence type="ECO:0000313" key="3">
    <source>
        <dbReference type="EMBL" id="QNP68375.1"/>
    </source>
</evidence>
<dbReference type="AlphaFoldDB" id="A0A7H0I6F9"/>
<reference evidence="3 4" key="1">
    <citation type="submission" date="2020-08" db="EMBL/GenBank/DDBJ databases">
        <title>A novel species.</title>
        <authorList>
            <person name="Gao J."/>
        </authorList>
    </citation>
    <scope>NUCLEOTIDE SEQUENCE [LARGE SCALE GENOMIC DNA]</scope>
    <source>
        <strain evidence="3 4">CRXT-G-22</strain>
    </source>
</reference>
<dbReference type="InterPro" id="IPR032465">
    <property type="entry name" value="ACMSD"/>
</dbReference>
<dbReference type="GO" id="GO:0016787">
    <property type="term" value="F:hydrolase activity"/>
    <property type="evidence" value="ECO:0007669"/>
    <property type="project" value="UniProtKB-KW"/>
</dbReference>
<dbReference type="EMBL" id="CP060828">
    <property type="protein sequence ID" value="QNP68375.1"/>
    <property type="molecule type" value="Genomic_DNA"/>
</dbReference>